<sequence>MTCCGRSGTRAQGRRQRLIDLIRPTGRNLFAFAHFCDARKFHMHPLPTEPLKNHSSESPELGILDWTINLTGVGFGACCMCLF</sequence>
<protein>
    <submittedName>
        <fullName evidence="1">Uncharacterized protein</fullName>
    </submittedName>
</protein>
<evidence type="ECO:0000313" key="1">
    <source>
        <dbReference type="EMBL" id="KIK38921.1"/>
    </source>
</evidence>
<dbReference type="HOGENOM" id="CLU_2544117_0_0_1"/>
<name>A0A0D0AAX2_9AGAM</name>
<proteinExistence type="predicted"/>
<accession>A0A0D0AAX2</accession>
<dbReference type="Proteomes" id="UP000054485">
    <property type="component" value="Unassembled WGS sequence"/>
</dbReference>
<gene>
    <name evidence="1" type="ORF">CY34DRAFT_808848</name>
</gene>
<reference evidence="2" key="2">
    <citation type="submission" date="2015-01" db="EMBL/GenBank/DDBJ databases">
        <title>Evolutionary Origins and Diversification of the Mycorrhizal Mutualists.</title>
        <authorList>
            <consortium name="DOE Joint Genome Institute"/>
            <consortium name="Mycorrhizal Genomics Consortium"/>
            <person name="Kohler A."/>
            <person name="Kuo A."/>
            <person name="Nagy L.G."/>
            <person name="Floudas D."/>
            <person name="Copeland A."/>
            <person name="Barry K.W."/>
            <person name="Cichocki N."/>
            <person name="Veneault-Fourrey C."/>
            <person name="LaButti K."/>
            <person name="Lindquist E.A."/>
            <person name="Lipzen A."/>
            <person name="Lundell T."/>
            <person name="Morin E."/>
            <person name="Murat C."/>
            <person name="Riley R."/>
            <person name="Ohm R."/>
            <person name="Sun H."/>
            <person name="Tunlid A."/>
            <person name="Henrissat B."/>
            <person name="Grigoriev I.V."/>
            <person name="Hibbett D.S."/>
            <person name="Martin F."/>
        </authorList>
    </citation>
    <scope>NUCLEOTIDE SEQUENCE [LARGE SCALE GENOMIC DNA]</scope>
    <source>
        <strain evidence="2">UH-Slu-Lm8-n1</strain>
    </source>
</reference>
<keyword evidence="2" id="KW-1185">Reference proteome</keyword>
<dbReference type="AlphaFoldDB" id="A0A0D0AAX2"/>
<dbReference type="EMBL" id="KN835367">
    <property type="protein sequence ID" value="KIK38921.1"/>
    <property type="molecule type" value="Genomic_DNA"/>
</dbReference>
<organism evidence="1 2">
    <name type="scientific">Suillus luteus UH-Slu-Lm8-n1</name>
    <dbReference type="NCBI Taxonomy" id="930992"/>
    <lineage>
        <taxon>Eukaryota</taxon>
        <taxon>Fungi</taxon>
        <taxon>Dikarya</taxon>
        <taxon>Basidiomycota</taxon>
        <taxon>Agaricomycotina</taxon>
        <taxon>Agaricomycetes</taxon>
        <taxon>Agaricomycetidae</taxon>
        <taxon>Boletales</taxon>
        <taxon>Suillineae</taxon>
        <taxon>Suillaceae</taxon>
        <taxon>Suillus</taxon>
    </lineage>
</organism>
<evidence type="ECO:0000313" key="2">
    <source>
        <dbReference type="Proteomes" id="UP000054485"/>
    </source>
</evidence>
<dbReference type="InParanoid" id="A0A0D0AAX2"/>
<reference evidence="1 2" key="1">
    <citation type="submission" date="2014-04" db="EMBL/GenBank/DDBJ databases">
        <authorList>
            <consortium name="DOE Joint Genome Institute"/>
            <person name="Kuo A."/>
            <person name="Ruytinx J."/>
            <person name="Rineau F."/>
            <person name="Colpaert J."/>
            <person name="Kohler A."/>
            <person name="Nagy L.G."/>
            <person name="Floudas D."/>
            <person name="Copeland A."/>
            <person name="Barry K.W."/>
            <person name="Cichocki N."/>
            <person name="Veneault-Fourrey C."/>
            <person name="LaButti K."/>
            <person name="Lindquist E.A."/>
            <person name="Lipzen A."/>
            <person name="Lundell T."/>
            <person name="Morin E."/>
            <person name="Murat C."/>
            <person name="Sun H."/>
            <person name="Tunlid A."/>
            <person name="Henrissat B."/>
            <person name="Grigoriev I.V."/>
            <person name="Hibbett D.S."/>
            <person name="Martin F."/>
            <person name="Nordberg H.P."/>
            <person name="Cantor M.N."/>
            <person name="Hua S.X."/>
        </authorList>
    </citation>
    <scope>NUCLEOTIDE SEQUENCE [LARGE SCALE GENOMIC DNA]</scope>
    <source>
        <strain evidence="1 2">UH-Slu-Lm8-n1</strain>
    </source>
</reference>